<dbReference type="OrthoDB" id="6418726at2759"/>
<protein>
    <recommendedName>
        <fullName evidence="4">DUF4806 domain-containing protein</fullName>
    </recommendedName>
</protein>
<accession>A0A8J2NXD5</accession>
<keyword evidence="3" id="KW-1185">Reference proteome</keyword>
<dbReference type="AlphaFoldDB" id="A0A8J2NXD5"/>
<feature type="region of interest" description="Disordered" evidence="1">
    <location>
        <begin position="108"/>
        <end position="127"/>
    </location>
</feature>
<gene>
    <name evidence="2" type="ORF">AFUS01_LOCUS7400</name>
</gene>
<comment type="caution">
    <text evidence="2">The sequence shown here is derived from an EMBL/GenBank/DDBJ whole genome shotgun (WGS) entry which is preliminary data.</text>
</comment>
<sequence length="321" mass="35475">MEEVHLHQFKNTFCRNFEIVCQTGDNTCILQDGTIVQVLSIARDHSGEIQLIGKKMCTTSNFYQSPCGSDLCGISIAKIISGPQTCPLSAVFAKCIAIPTASNVRVARSETGPNHNESDSDDDEISVGDISKNFTFRSLELPSPPCFDKGTPPLSKVVPNEIQRNNLFTPPSASSVATCSKYLPLEVCGDSDFNLEASTVGNIELVLKEIQENPEHRELAKSYLSRAGGDDITEVTNNIFRKLMTDEVCSKFTLYGTVDKSSFVKLESFELIVDAVRSVRTTATATETEIKKAMMLWFQHASDRIKAYQKSQAKKHDTDRQ</sequence>
<evidence type="ECO:0000256" key="1">
    <source>
        <dbReference type="SAM" id="MobiDB-lite"/>
    </source>
</evidence>
<dbReference type="EMBL" id="CAJVCH010049952">
    <property type="protein sequence ID" value="CAG7717975.1"/>
    <property type="molecule type" value="Genomic_DNA"/>
</dbReference>
<evidence type="ECO:0008006" key="4">
    <source>
        <dbReference type="Google" id="ProtNLM"/>
    </source>
</evidence>
<organism evidence="2 3">
    <name type="scientific">Allacma fusca</name>
    <dbReference type="NCBI Taxonomy" id="39272"/>
    <lineage>
        <taxon>Eukaryota</taxon>
        <taxon>Metazoa</taxon>
        <taxon>Ecdysozoa</taxon>
        <taxon>Arthropoda</taxon>
        <taxon>Hexapoda</taxon>
        <taxon>Collembola</taxon>
        <taxon>Symphypleona</taxon>
        <taxon>Sminthuridae</taxon>
        <taxon>Allacma</taxon>
    </lineage>
</organism>
<name>A0A8J2NXD5_9HEXA</name>
<evidence type="ECO:0000313" key="3">
    <source>
        <dbReference type="Proteomes" id="UP000708208"/>
    </source>
</evidence>
<evidence type="ECO:0000313" key="2">
    <source>
        <dbReference type="EMBL" id="CAG7717975.1"/>
    </source>
</evidence>
<reference evidence="2" key="1">
    <citation type="submission" date="2021-06" db="EMBL/GenBank/DDBJ databases">
        <authorList>
            <person name="Hodson N. C."/>
            <person name="Mongue J. A."/>
            <person name="Jaron S. K."/>
        </authorList>
    </citation>
    <scope>NUCLEOTIDE SEQUENCE</scope>
</reference>
<proteinExistence type="predicted"/>
<dbReference type="Proteomes" id="UP000708208">
    <property type="component" value="Unassembled WGS sequence"/>
</dbReference>